<dbReference type="EMBL" id="KV417294">
    <property type="protein sequence ID" value="KZO94466.1"/>
    <property type="molecule type" value="Genomic_DNA"/>
</dbReference>
<dbReference type="AlphaFoldDB" id="A0A167KBD8"/>
<evidence type="ECO:0000313" key="2">
    <source>
        <dbReference type="Proteomes" id="UP000076738"/>
    </source>
</evidence>
<dbReference type="OrthoDB" id="3343133at2759"/>
<sequence>MSTHLLVLAHDPAIVAAQLQQFTANQPGKATSTVAFTLEELESKAIAEKDNVTFVLLGPRTTDEEAASAKQIVARVWGRVKESKDEPGEGKWVLRIPASLGTEEGRKGGIVGFVGKQVEG</sequence>
<proteinExistence type="predicted"/>
<keyword evidence="2" id="KW-1185">Reference proteome</keyword>
<gene>
    <name evidence="1" type="ORF">CALVIDRAFT_599850</name>
</gene>
<organism evidence="1 2">
    <name type="scientific">Calocera viscosa (strain TUFC12733)</name>
    <dbReference type="NCBI Taxonomy" id="1330018"/>
    <lineage>
        <taxon>Eukaryota</taxon>
        <taxon>Fungi</taxon>
        <taxon>Dikarya</taxon>
        <taxon>Basidiomycota</taxon>
        <taxon>Agaricomycotina</taxon>
        <taxon>Dacrymycetes</taxon>
        <taxon>Dacrymycetales</taxon>
        <taxon>Dacrymycetaceae</taxon>
        <taxon>Calocera</taxon>
    </lineage>
</organism>
<protein>
    <submittedName>
        <fullName evidence="1">Uncharacterized protein</fullName>
    </submittedName>
</protein>
<name>A0A167KBD8_CALVF</name>
<accession>A0A167KBD8</accession>
<reference evidence="1 2" key="1">
    <citation type="journal article" date="2016" name="Mol. Biol. Evol.">
        <title>Comparative Genomics of Early-Diverging Mushroom-Forming Fungi Provides Insights into the Origins of Lignocellulose Decay Capabilities.</title>
        <authorList>
            <person name="Nagy L.G."/>
            <person name="Riley R."/>
            <person name="Tritt A."/>
            <person name="Adam C."/>
            <person name="Daum C."/>
            <person name="Floudas D."/>
            <person name="Sun H."/>
            <person name="Yadav J.S."/>
            <person name="Pangilinan J."/>
            <person name="Larsson K.H."/>
            <person name="Matsuura K."/>
            <person name="Barry K."/>
            <person name="Labutti K."/>
            <person name="Kuo R."/>
            <person name="Ohm R.A."/>
            <person name="Bhattacharya S.S."/>
            <person name="Shirouzu T."/>
            <person name="Yoshinaga Y."/>
            <person name="Martin F.M."/>
            <person name="Grigoriev I.V."/>
            <person name="Hibbett D.S."/>
        </authorList>
    </citation>
    <scope>NUCLEOTIDE SEQUENCE [LARGE SCALE GENOMIC DNA]</scope>
    <source>
        <strain evidence="1 2">TUFC12733</strain>
    </source>
</reference>
<evidence type="ECO:0000313" key="1">
    <source>
        <dbReference type="EMBL" id="KZO94466.1"/>
    </source>
</evidence>
<dbReference type="Proteomes" id="UP000076738">
    <property type="component" value="Unassembled WGS sequence"/>
</dbReference>